<protein>
    <recommendedName>
        <fullName evidence="1">DUF4136 domain-containing protein</fullName>
    </recommendedName>
</protein>
<organism evidence="2 3">
    <name type="scientific">Sphingomonas psychrotolerans</name>
    <dbReference type="NCBI Taxonomy" id="1327635"/>
    <lineage>
        <taxon>Bacteria</taxon>
        <taxon>Pseudomonadati</taxon>
        <taxon>Pseudomonadota</taxon>
        <taxon>Alphaproteobacteria</taxon>
        <taxon>Sphingomonadales</taxon>
        <taxon>Sphingomonadaceae</taxon>
        <taxon>Sphingomonas</taxon>
    </lineage>
</organism>
<name>A0A2K8MIN9_9SPHN</name>
<proteinExistence type="predicted"/>
<sequence>MGVDAQVKAPTPLWNRLHRGRVELRRGVLPARQEACPVTKVLSIAVAGAALLAGGCTTNTRTAPVEVTRYHLGQPMERTTVAVEPMTGAAQISPEYQLYADAVAAELERLSYVQSRSDMASGYIAAVSFTRTQLGSYREQPPVSIGLGGGGISGGRRGGVGLGGGLSFGIGGKTRQVIGSELAVQLRRRSDNTTVWEGRAVTESVSGKPGSDPREAAARLARALFRDFPGESGVTTTVK</sequence>
<dbReference type="InterPro" id="IPR025411">
    <property type="entry name" value="DUF4136"/>
</dbReference>
<dbReference type="AlphaFoldDB" id="A0A2K8MIN9"/>
<evidence type="ECO:0000313" key="2">
    <source>
        <dbReference type="EMBL" id="ATY33752.1"/>
    </source>
</evidence>
<gene>
    <name evidence="2" type="ORF">CVN68_18780</name>
</gene>
<reference evidence="2 3" key="1">
    <citation type="submission" date="2017-11" db="EMBL/GenBank/DDBJ databases">
        <title>Complete genome sequence of Sphingomonas sp. Strain Cra20, a psychrotolerant potential plant growth promoting rhizobacteria.</title>
        <authorList>
            <person name="Luo Y."/>
        </authorList>
    </citation>
    <scope>NUCLEOTIDE SEQUENCE [LARGE SCALE GENOMIC DNA]</scope>
    <source>
        <strain evidence="2 3">Cra20</strain>
    </source>
</reference>
<feature type="domain" description="DUF4136" evidence="1">
    <location>
        <begin position="92"/>
        <end position="230"/>
    </location>
</feature>
<evidence type="ECO:0000313" key="3">
    <source>
        <dbReference type="Proteomes" id="UP000229081"/>
    </source>
</evidence>
<dbReference type="Proteomes" id="UP000229081">
    <property type="component" value="Chromosome"/>
</dbReference>
<dbReference type="OrthoDB" id="7428103at2"/>
<dbReference type="EMBL" id="CP024923">
    <property type="protein sequence ID" value="ATY33752.1"/>
    <property type="molecule type" value="Genomic_DNA"/>
</dbReference>
<dbReference type="KEGG" id="sphc:CVN68_18780"/>
<evidence type="ECO:0000259" key="1">
    <source>
        <dbReference type="Pfam" id="PF13590"/>
    </source>
</evidence>
<accession>A0A2K8MIN9</accession>
<dbReference type="Pfam" id="PF13590">
    <property type="entry name" value="DUF4136"/>
    <property type="match status" value="1"/>
</dbReference>
<keyword evidence="3" id="KW-1185">Reference proteome</keyword>